<feature type="transmembrane region" description="Helical" evidence="20">
    <location>
        <begin position="220"/>
        <end position="242"/>
    </location>
</feature>
<evidence type="ECO:0000256" key="10">
    <source>
        <dbReference type="ARBA" id="ARBA00044900"/>
    </source>
</evidence>
<evidence type="ECO:0000256" key="15">
    <source>
        <dbReference type="ARBA" id="ARBA00044985"/>
    </source>
</evidence>
<dbReference type="PANTHER" id="PTHR23512">
    <property type="entry name" value="MAJOR FACILITATOR SUPERFAMILY DOMAIN-CONTAINING PROTEIN 1"/>
    <property type="match status" value="1"/>
</dbReference>
<comment type="subcellular location">
    <subcellularLocation>
        <location evidence="1">Membrane</location>
        <topology evidence="1">Multi-pass membrane protein</topology>
    </subcellularLocation>
</comment>
<comment type="catalytic activity">
    <reaction evidence="7">
        <text>L-alpha-aminoacyl-L-lysine(out) = L-alpha-aminoacyl-L-lysine(in)</text>
        <dbReference type="Rhea" id="RHEA:79383"/>
        <dbReference type="ChEBI" id="CHEBI:229966"/>
    </reaction>
</comment>
<keyword evidence="20" id="KW-0812">Transmembrane</keyword>
<comment type="catalytic activity">
    <reaction evidence="12">
        <text>L-histidyl-L-alpha-amino acid(out) = L-histidyl-L-alpha-amino acid(in)</text>
        <dbReference type="Rhea" id="RHEA:79379"/>
        <dbReference type="ChEBI" id="CHEBI:229964"/>
    </reaction>
</comment>
<evidence type="ECO:0000256" key="17">
    <source>
        <dbReference type="ARBA" id="ARBA00045709"/>
    </source>
</evidence>
<evidence type="ECO:0000256" key="9">
    <source>
        <dbReference type="ARBA" id="ARBA00044899"/>
    </source>
</evidence>
<evidence type="ECO:0000313" key="23">
    <source>
        <dbReference type="Proteomes" id="UP000636479"/>
    </source>
</evidence>
<feature type="transmembrane region" description="Helical" evidence="20">
    <location>
        <begin position="497"/>
        <end position="520"/>
    </location>
</feature>
<gene>
    <name evidence="22" type="ORF">MIND_01206200</name>
</gene>
<comment type="subunit">
    <text evidence="18">Homodimer. Interacts with lysosomal protein GLMP (via lumenal domain); the interaction starts while both proteins are still in the endoplasmic reticulum and is required for stabilization of MFSD1 in lysosomes but has no direct effect on its targeting to lysosomes or transporter activity.</text>
</comment>
<dbReference type="OrthoDB" id="424834at2759"/>
<feature type="domain" description="Major facilitator superfamily (MFS) profile" evidence="21">
    <location>
        <begin position="62"/>
        <end position="458"/>
    </location>
</feature>
<sequence length="524" mass="57002">MSVSDLPKNDNEKKVEEQEEQDVELPVLEHKTGESIIREKIDEEGSDSLRIINRPWRVKGPAVFCVLLFTIGSNWASASLSPLKSTLKKELHINNARYGVIASANSLVNTVMPVIGGVAIDWFGPEMGSLLSSVAVLLGTLISGIGASKASFGTLVAGNVIMGLGSSTIETCQSKLYTHWFYGNHLGLVYGVDIAFGRVINTVAKATSVPIAEGTHWWGWSIWISAIMSACTLLINIIYVALERRLPAPARLVPTNDKTSRKFSLAALVSIPAAFWIITLTQLLQAGNVGAYGSITADIMTQTRGSTALVAGYTSSISQIIPIFVTPCVGALFDRFGRRMYYVSGTAALWVLVYSLMGFTDVHPLVPTILQSVALSFNAIPFIAAIPLLAPSQTYLGTAFGVWKAFNNAGSVIMDVSAGAIQDRTPTGRHTYDNVLYFLIALKGVDFFYGLVYDALDRRYFGGVLRMSEREREAREDEDANSGENLKGVALRRPVRMWTFVGLGIMGAMIVVAWVLYLFYAKGT</sequence>
<evidence type="ECO:0000256" key="2">
    <source>
        <dbReference type="ARBA" id="ARBA00044876"/>
    </source>
</evidence>
<evidence type="ECO:0000256" key="8">
    <source>
        <dbReference type="ARBA" id="ARBA00044898"/>
    </source>
</evidence>
<comment type="function">
    <text evidence="17">Lysosomal dipeptide uniporter that selectively exports lysine, arginine or histidine-containing dipeptides with a net positive charge from the lysosome lumen into the cytosol. Could play a role in a specific type of protein O-glycosylation indirectly regulating macrophages migration and tissue invasion. Also essential for liver homeostasis.</text>
</comment>
<feature type="transmembrane region" description="Helical" evidence="20">
    <location>
        <begin position="263"/>
        <end position="284"/>
    </location>
</feature>
<feature type="region of interest" description="Disordered" evidence="19">
    <location>
        <begin position="1"/>
        <end position="24"/>
    </location>
</feature>
<name>A0A8H6S5C7_9AGAR</name>
<dbReference type="Pfam" id="PF07690">
    <property type="entry name" value="MFS_1"/>
    <property type="match status" value="1"/>
</dbReference>
<dbReference type="AlphaFoldDB" id="A0A8H6S5C7"/>
<comment type="catalytic activity">
    <reaction evidence="6">
        <text>L-lysyl-L-alpha-amino acid(out) = L-lysyl-L-alpha-amino acid(in)</text>
        <dbReference type="Rhea" id="RHEA:79387"/>
        <dbReference type="ChEBI" id="CHEBI:229965"/>
    </reaction>
</comment>
<dbReference type="InterPro" id="IPR011701">
    <property type="entry name" value="MFS"/>
</dbReference>
<dbReference type="InterPro" id="IPR052187">
    <property type="entry name" value="MFSD1"/>
</dbReference>
<dbReference type="InterPro" id="IPR020846">
    <property type="entry name" value="MFS_dom"/>
</dbReference>
<proteinExistence type="predicted"/>
<comment type="catalytic activity">
    <reaction evidence="10">
        <text>L-lysyl-L-lysine(out) = L-lysyl-L-lysine(in)</text>
        <dbReference type="Rhea" id="RHEA:79403"/>
        <dbReference type="ChEBI" id="CHEBI:229956"/>
    </reaction>
</comment>
<evidence type="ECO:0000256" key="19">
    <source>
        <dbReference type="SAM" id="MobiDB-lite"/>
    </source>
</evidence>
<keyword evidence="23" id="KW-1185">Reference proteome</keyword>
<accession>A0A8H6S5C7</accession>
<comment type="catalytic activity">
    <reaction evidence="9">
        <text>L-arginyl-L-alpha-amino acid(out) = L-arginyl-L-alpha-amino acid(in)</text>
        <dbReference type="Rhea" id="RHEA:79371"/>
        <dbReference type="ChEBI" id="CHEBI:84315"/>
    </reaction>
</comment>
<dbReference type="Gene3D" id="1.20.1250.20">
    <property type="entry name" value="MFS general substrate transporter like domains"/>
    <property type="match status" value="2"/>
</dbReference>
<evidence type="ECO:0000256" key="13">
    <source>
        <dbReference type="ARBA" id="ARBA00044919"/>
    </source>
</evidence>
<comment type="catalytic activity">
    <reaction evidence="13">
        <text>L-alanyl-L-lysine(out) = L-alanyl-L-lysine(in)</text>
        <dbReference type="Rhea" id="RHEA:79415"/>
        <dbReference type="ChEBI" id="CHEBI:192470"/>
    </reaction>
</comment>
<dbReference type="InterPro" id="IPR036259">
    <property type="entry name" value="MFS_trans_sf"/>
</dbReference>
<dbReference type="GeneID" id="59351086"/>
<feature type="transmembrane region" description="Helical" evidence="20">
    <location>
        <begin position="98"/>
        <end position="120"/>
    </location>
</feature>
<evidence type="ECO:0000256" key="7">
    <source>
        <dbReference type="ARBA" id="ARBA00044893"/>
    </source>
</evidence>
<comment type="catalytic activity">
    <reaction evidence="11">
        <text>L-arginyl-glycine(out) = L-arginyl-glycine(in)</text>
        <dbReference type="Rhea" id="RHEA:79391"/>
        <dbReference type="ChEBI" id="CHEBI:229955"/>
    </reaction>
</comment>
<evidence type="ECO:0000256" key="6">
    <source>
        <dbReference type="ARBA" id="ARBA00044891"/>
    </source>
</evidence>
<feature type="transmembrane region" description="Helical" evidence="20">
    <location>
        <begin position="181"/>
        <end position="200"/>
    </location>
</feature>
<comment type="catalytic activity">
    <reaction evidence="5">
        <text>L-alpha-aminoacyl-L-histidine(out) = L-alpha-aminoacyl-L-histidine(in)</text>
        <dbReference type="Rhea" id="RHEA:79375"/>
        <dbReference type="ChEBI" id="CHEBI:229967"/>
    </reaction>
</comment>
<evidence type="ECO:0000256" key="12">
    <source>
        <dbReference type="ARBA" id="ARBA00044912"/>
    </source>
</evidence>
<dbReference type="PROSITE" id="PS50850">
    <property type="entry name" value="MFS"/>
    <property type="match status" value="1"/>
</dbReference>
<feature type="transmembrane region" description="Helical" evidence="20">
    <location>
        <begin position="369"/>
        <end position="390"/>
    </location>
</feature>
<keyword evidence="20" id="KW-0472">Membrane</keyword>
<comment type="catalytic activity">
    <reaction evidence="14">
        <text>L-lysyl-glycine(out) = L-lysyl-glycine(in)</text>
        <dbReference type="Rhea" id="RHEA:79407"/>
        <dbReference type="ChEBI" id="CHEBI:191202"/>
    </reaction>
</comment>
<evidence type="ECO:0000259" key="21">
    <source>
        <dbReference type="PROSITE" id="PS50850"/>
    </source>
</evidence>
<dbReference type="GO" id="GO:0022857">
    <property type="term" value="F:transmembrane transporter activity"/>
    <property type="evidence" value="ECO:0007669"/>
    <property type="project" value="InterPro"/>
</dbReference>
<dbReference type="RefSeq" id="XP_037215496.1">
    <property type="nucleotide sequence ID" value="XM_037368570.1"/>
</dbReference>
<evidence type="ECO:0000256" key="16">
    <source>
        <dbReference type="ARBA" id="ARBA00045018"/>
    </source>
</evidence>
<reference evidence="22" key="1">
    <citation type="submission" date="2020-05" db="EMBL/GenBank/DDBJ databases">
        <title>Mycena genomes resolve the evolution of fungal bioluminescence.</title>
        <authorList>
            <person name="Tsai I.J."/>
        </authorList>
    </citation>
    <scope>NUCLEOTIDE SEQUENCE</scope>
    <source>
        <strain evidence="22">171206Taipei</strain>
    </source>
</reference>
<evidence type="ECO:0000256" key="14">
    <source>
        <dbReference type="ARBA" id="ARBA00044924"/>
    </source>
</evidence>
<evidence type="ECO:0000256" key="18">
    <source>
        <dbReference type="ARBA" id="ARBA00046376"/>
    </source>
</evidence>
<comment type="catalytic activity">
    <reaction evidence="4">
        <text>L-alpha-aminoacyl-L-arginine(out) = L-alpha-aminoacyl-L-arginine(in)</text>
        <dbReference type="Rhea" id="RHEA:79367"/>
        <dbReference type="ChEBI" id="CHEBI:229968"/>
    </reaction>
</comment>
<keyword evidence="20" id="KW-1133">Transmembrane helix</keyword>
<feature type="compositionally biased region" description="Basic and acidic residues" evidence="19">
    <location>
        <begin position="7"/>
        <end position="16"/>
    </location>
</feature>
<comment type="catalytic activity">
    <reaction evidence="8">
        <text>L-aspartyl-L-lysine(out) = L-aspartyl-L-lysine(in)</text>
        <dbReference type="Rhea" id="RHEA:79411"/>
        <dbReference type="ChEBI" id="CHEBI:229953"/>
    </reaction>
</comment>
<comment type="catalytic activity">
    <reaction evidence="2">
        <text>L-lysyl-L-alanine(out) = L-lysyl-L-alanine(in)</text>
        <dbReference type="Rhea" id="RHEA:79399"/>
        <dbReference type="ChEBI" id="CHEBI:229954"/>
    </reaction>
</comment>
<evidence type="ECO:0000256" key="3">
    <source>
        <dbReference type="ARBA" id="ARBA00044878"/>
    </source>
</evidence>
<comment type="catalytic activity">
    <reaction evidence="3">
        <text>L-histidyl-glycine(out) = L-histidyl-glycine(in)</text>
        <dbReference type="Rhea" id="RHEA:79395"/>
        <dbReference type="ChEBI" id="CHEBI:229957"/>
    </reaction>
</comment>
<comment type="caution">
    <text evidence="22">The sequence shown here is derived from an EMBL/GenBank/DDBJ whole genome shotgun (WGS) entry which is preliminary data.</text>
</comment>
<evidence type="ECO:0000256" key="5">
    <source>
        <dbReference type="ARBA" id="ARBA00044884"/>
    </source>
</evidence>
<dbReference type="EMBL" id="JACAZF010000011">
    <property type="protein sequence ID" value="KAF7293068.1"/>
    <property type="molecule type" value="Genomic_DNA"/>
</dbReference>
<dbReference type="PANTHER" id="PTHR23512:SF12">
    <property type="entry name" value="TRANSPORTER, PUTATIVE (AFU_ORTHOLOGUE AFUA_4G00260)-RELATED"/>
    <property type="match status" value="1"/>
</dbReference>
<evidence type="ECO:0000256" key="1">
    <source>
        <dbReference type="ARBA" id="ARBA00004141"/>
    </source>
</evidence>
<feature type="transmembrane region" description="Helical" evidence="20">
    <location>
        <begin position="340"/>
        <end position="357"/>
    </location>
</feature>
<dbReference type="GO" id="GO:0016020">
    <property type="term" value="C:membrane"/>
    <property type="evidence" value="ECO:0007669"/>
    <property type="project" value="UniProtKB-SubCell"/>
</dbReference>
<feature type="transmembrane region" description="Helical" evidence="20">
    <location>
        <begin position="310"/>
        <end position="333"/>
    </location>
</feature>
<evidence type="ECO:0000256" key="4">
    <source>
        <dbReference type="ARBA" id="ARBA00044881"/>
    </source>
</evidence>
<evidence type="ECO:0000256" key="11">
    <source>
        <dbReference type="ARBA" id="ARBA00044903"/>
    </source>
</evidence>
<feature type="transmembrane region" description="Helical" evidence="20">
    <location>
        <begin position="127"/>
        <end position="146"/>
    </location>
</feature>
<dbReference type="SUPFAM" id="SSF103473">
    <property type="entry name" value="MFS general substrate transporter"/>
    <property type="match status" value="1"/>
</dbReference>
<protein>
    <recommendedName>
        <fullName evidence="15">Lysosomal dipeptide transporter MFSD1</fullName>
    </recommendedName>
    <alternativeName>
        <fullName evidence="16">Major facilitator superfamily domain-containing protein 1</fullName>
    </alternativeName>
</protein>
<organism evidence="22 23">
    <name type="scientific">Mycena indigotica</name>
    <dbReference type="NCBI Taxonomy" id="2126181"/>
    <lineage>
        <taxon>Eukaryota</taxon>
        <taxon>Fungi</taxon>
        <taxon>Dikarya</taxon>
        <taxon>Basidiomycota</taxon>
        <taxon>Agaricomycotina</taxon>
        <taxon>Agaricomycetes</taxon>
        <taxon>Agaricomycetidae</taxon>
        <taxon>Agaricales</taxon>
        <taxon>Marasmiineae</taxon>
        <taxon>Mycenaceae</taxon>
        <taxon>Mycena</taxon>
    </lineage>
</organism>
<evidence type="ECO:0000313" key="22">
    <source>
        <dbReference type="EMBL" id="KAF7293068.1"/>
    </source>
</evidence>
<dbReference type="Proteomes" id="UP000636479">
    <property type="component" value="Unassembled WGS sequence"/>
</dbReference>
<evidence type="ECO:0000256" key="20">
    <source>
        <dbReference type="SAM" id="Phobius"/>
    </source>
</evidence>